<name>A0A226DSA2_FOLCA</name>
<keyword evidence="1" id="KW-1133">Transmembrane helix</keyword>
<keyword evidence="1" id="KW-0812">Transmembrane</keyword>
<accession>A0A226DSA2</accession>
<evidence type="ECO:0000313" key="2">
    <source>
        <dbReference type="EMBL" id="OXA47086.1"/>
    </source>
</evidence>
<gene>
    <name evidence="2" type="ORF">Fcan01_18349</name>
</gene>
<keyword evidence="1" id="KW-0472">Membrane</keyword>
<feature type="transmembrane region" description="Helical" evidence="1">
    <location>
        <begin position="129"/>
        <end position="153"/>
    </location>
</feature>
<evidence type="ECO:0000313" key="3">
    <source>
        <dbReference type="Proteomes" id="UP000198287"/>
    </source>
</evidence>
<sequence>MKNVERFKKVYSCCLLGLLSLTVLGVLLSPSSHKKNNVTPTLQMSPNLSSPIPTSKEKTLLILAVGNFLPKLRRILGIFVILKITSLGILVPFFILNNNNNVPKGGNNGDGGDLRMGSSPARSNPMGTLGLAFTSCGTAFTLVYVLVLALFVLEGSKGAEKEGSSNLVVVGQGGNIASKGKMSSENAKKW</sequence>
<dbReference type="AlphaFoldDB" id="A0A226DSA2"/>
<protein>
    <submittedName>
        <fullName evidence="2">Uncharacterized protein</fullName>
    </submittedName>
</protein>
<feature type="transmembrane region" description="Helical" evidence="1">
    <location>
        <begin position="76"/>
        <end position="96"/>
    </location>
</feature>
<keyword evidence="3" id="KW-1185">Reference proteome</keyword>
<dbReference type="Proteomes" id="UP000198287">
    <property type="component" value="Unassembled WGS sequence"/>
</dbReference>
<dbReference type="EMBL" id="LNIX01000014">
    <property type="protein sequence ID" value="OXA47086.1"/>
    <property type="molecule type" value="Genomic_DNA"/>
</dbReference>
<organism evidence="2 3">
    <name type="scientific">Folsomia candida</name>
    <name type="common">Springtail</name>
    <dbReference type="NCBI Taxonomy" id="158441"/>
    <lineage>
        <taxon>Eukaryota</taxon>
        <taxon>Metazoa</taxon>
        <taxon>Ecdysozoa</taxon>
        <taxon>Arthropoda</taxon>
        <taxon>Hexapoda</taxon>
        <taxon>Collembola</taxon>
        <taxon>Entomobryomorpha</taxon>
        <taxon>Isotomoidea</taxon>
        <taxon>Isotomidae</taxon>
        <taxon>Proisotominae</taxon>
        <taxon>Folsomia</taxon>
    </lineage>
</organism>
<comment type="caution">
    <text evidence="2">The sequence shown here is derived from an EMBL/GenBank/DDBJ whole genome shotgun (WGS) entry which is preliminary data.</text>
</comment>
<evidence type="ECO:0000256" key="1">
    <source>
        <dbReference type="SAM" id="Phobius"/>
    </source>
</evidence>
<reference evidence="2 3" key="1">
    <citation type="submission" date="2015-12" db="EMBL/GenBank/DDBJ databases">
        <title>The genome of Folsomia candida.</title>
        <authorList>
            <person name="Faddeeva A."/>
            <person name="Derks M.F."/>
            <person name="Anvar Y."/>
            <person name="Smit S."/>
            <person name="Van Straalen N."/>
            <person name="Roelofs D."/>
        </authorList>
    </citation>
    <scope>NUCLEOTIDE SEQUENCE [LARGE SCALE GENOMIC DNA]</scope>
    <source>
        <strain evidence="2 3">VU population</strain>
        <tissue evidence="2">Whole body</tissue>
    </source>
</reference>
<proteinExistence type="predicted"/>